<dbReference type="EMBL" id="HE575323">
    <property type="protein sequence ID" value="CCC94030.1"/>
    <property type="molecule type" value="Genomic_DNA"/>
</dbReference>
<dbReference type="CDD" id="cd01983">
    <property type="entry name" value="SIMIBI"/>
    <property type="match status" value="1"/>
</dbReference>
<proteinExistence type="predicted"/>
<evidence type="ECO:0000256" key="1">
    <source>
        <dbReference type="SAM" id="MobiDB-lite"/>
    </source>
</evidence>
<dbReference type="InterPro" id="IPR027417">
    <property type="entry name" value="P-loop_NTPase"/>
</dbReference>
<dbReference type="PANTHER" id="PTHR20873">
    <property type="entry name" value="L-SERYL-TRNA(SEC) KINASE"/>
    <property type="match status" value="1"/>
</dbReference>
<feature type="region of interest" description="Disordered" evidence="1">
    <location>
        <begin position="260"/>
        <end position="279"/>
    </location>
</feature>
<accession>G0UXB3</accession>
<dbReference type="VEuPathDB" id="TriTrypDB:TcIL3000_10_8060"/>
<name>G0UXB3_TRYCI</name>
<organism evidence="2">
    <name type="scientific">Trypanosoma congolense (strain IL3000)</name>
    <dbReference type="NCBI Taxonomy" id="1068625"/>
    <lineage>
        <taxon>Eukaryota</taxon>
        <taxon>Discoba</taxon>
        <taxon>Euglenozoa</taxon>
        <taxon>Kinetoplastea</taxon>
        <taxon>Metakinetoplastina</taxon>
        <taxon>Trypanosomatida</taxon>
        <taxon>Trypanosomatidae</taxon>
        <taxon>Trypanosoma</taxon>
        <taxon>Nannomonas</taxon>
    </lineage>
</organism>
<dbReference type="PANTHER" id="PTHR20873:SF0">
    <property type="entry name" value="L-SERYL-TRNA(SEC) KINASE"/>
    <property type="match status" value="1"/>
</dbReference>
<gene>
    <name evidence="2" type="ORF">TCIL3000_10_8060</name>
</gene>
<dbReference type="Gene3D" id="3.40.50.300">
    <property type="entry name" value="P-loop containing nucleotide triphosphate hydrolases"/>
    <property type="match status" value="1"/>
</dbReference>
<dbReference type="GO" id="GO:0000049">
    <property type="term" value="F:tRNA binding"/>
    <property type="evidence" value="ECO:0007669"/>
    <property type="project" value="TreeGrafter"/>
</dbReference>
<protein>
    <submittedName>
        <fullName evidence="2">Uncharacterized protein</fullName>
    </submittedName>
</protein>
<dbReference type="GO" id="GO:0016301">
    <property type="term" value="F:kinase activity"/>
    <property type="evidence" value="ECO:0007669"/>
    <property type="project" value="TreeGrafter"/>
</dbReference>
<reference evidence="2" key="1">
    <citation type="journal article" date="2012" name="Proc. Natl. Acad. Sci. U.S.A.">
        <title>Antigenic diversity is generated by distinct evolutionary mechanisms in African trypanosome species.</title>
        <authorList>
            <person name="Jackson A.P."/>
            <person name="Berry A."/>
            <person name="Aslett M."/>
            <person name="Allison H.C."/>
            <person name="Burton P."/>
            <person name="Vavrova-Anderson J."/>
            <person name="Brown R."/>
            <person name="Browne H."/>
            <person name="Corton N."/>
            <person name="Hauser H."/>
            <person name="Gamble J."/>
            <person name="Gilderthorp R."/>
            <person name="Marcello L."/>
            <person name="McQuillan J."/>
            <person name="Otto T.D."/>
            <person name="Quail M.A."/>
            <person name="Sanders M.J."/>
            <person name="van Tonder A."/>
            <person name="Ginger M.L."/>
            <person name="Field M.C."/>
            <person name="Barry J.D."/>
            <person name="Hertz-Fowler C."/>
            <person name="Berriman M."/>
        </authorList>
    </citation>
    <scope>NUCLEOTIDE SEQUENCE</scope>
    <source>
        <strain evidence="2">IL3000</strain>
    </source>
</reference>
<dbReference type="SUPFAM" id="SSF52540">
    <property type="entry name" value="P-loop containing nucleoside triphosphate hydrolases"/>
    <property type="match status" value="1"/>
</dbReference>
<evidence type="ECO:0000313" key="2">
    <source>
        <dbReference type="EMBL" id="CCC94030.1"/>
    </source>
</evidence>
<sequence>MEVWLVLLTGLPGAGKSTLARALQRQRSVAGEPSRLSIEAVVELDDFIIAAGAVEDGGSDTLVKSTLFTPQRWREAYVESRSAIHRELRRCLTVDEGSNGRLRLVFFVDPLPYRSMRESYWKLCNEVSRECGELRCVQAPERLNRVLMLEVRLNTPVDVCLRRNEFRSGTPQYVPPYVIKGISDSFDIGDLSKSVVLGGGSVWAMLPHRKSTPWPVLLLADEVQHCNDSSETLSDHLIECIFRQELMNEMSQQRNLVSNVEREQQKRDGLARSPTNERKCDSSGLLHQIDLHMRAVVRHFILHQSRYGTLPSNIGKKASKCRAEYYAKIRTSLGGGLEDRTISPDVEGYVHQELLDFERCLESL</sequence>
<dbReference type="AlphaFoldDB" id="G0UXB3"/>
<dbReference type="InterPro" id="IPR052648">
    <property type="entry name" value="Ser-tRNA(Sec)_kinase"/>
</dbReference>